<keyword evidence="4" id="KW-0436">Ligase</keyword>
<dbReference type="eggNOG" id="COG3760">
    <property type="taxonomic scope" value="Bacteria"/>
</dbReference>
<dbReference type="CDD" id="cd04335">
    <property type="entry name" value="PrdX_deacylase"/>
    <property type="match status" value="1"/>
</dbReference>
<keyword evidence="2" id="KW-0648">Protein biosynthesis</keyword>
<dbReference type="EMBL" id="ACGV01000027">
    <property type="protein sequence ID" value="EEJ41113.1"/>
    <property type="molecule type" value="Genomic_DNA"/>
</dbReference>
<dbReference type="GO" id="GO:0016874">
    <property type="term" value="F:ligase activity"/>
    <property type="evidence" value="ECO:0007669"/>
    <property type="project" value="UniProtKB-KW"/>
</dbReference>
<dbReference type="InterPro" id="IPR007214">
    <property type="entry name" value="YbaK/aa-tRNA-synth-assoc-dom"/>
</dbReference>
<feature type="domain" description="YbaK/aminoacyl-tRNA synthetase-associated" evidence="3">
    <location>
        <begin position="30"/>
        <end position="156"/>
    </location>
</feature>
<organism evidence="4 5">
    <name type="scientific">Limosilactobacillus vaginalis DSM 5837 = ATCC 49540</name>
    <dbReference type="NCBI Taxonomy" id="1423814"/>
    <lineage>
        <taxon>Bacteria</taxon>
        <taxon>Bacillati</taxon>
        <taxon>Bacillota</taxon>
        <taxon>Bacilli</taxon>
        <taxon>Lactobacillales</taxon>
        <taxon>Lactobacillaceae</taxon>
        <taxon>Limosilactobacillus</taxon>
    </lineage>
</organism>
<dbReference type="InterPro" id="IPR036754">
    <property type="entry name" value="YbaK/aa-tRNA-synt-asso_dom_sf"/>
</dbReference>
<evidence type="ECO:0000256" key="2">
    <source>
        <dbReference type="ARBA" id="ARBA00022917"/>
    </source>
</evidence>
<dbReference type="HOGENOM" id="CLU_104635_0_0_9"/>
<gene>
    <name evidence="4" type="ORF">HMPREF0549_0420</name>
</gene>
<dbReference type="PANTHER" id="PTHR31423">
    <property type="entry name" value="YBAK DOMAIN-CONTAINING PROTEIN"/>
    <property type="match status" value="1"/>
</dbReference>
<evidence type="ECO:0000256" key="1">
    <source>
        <dbReference type="ARBA" id="ARBA00010201"/>
    </source>
</evidence>
<evidence type="ECO:0000313" key="5">
    <source>
        <dbReference type="Proteomes" id="UP000004483"/>
    </source>
</evidence>
<comment type="caution">
    <text evidence="4">The sequence shown here is derived from an EMBL/GenBank/DDBJ whole genome shotgun (WGS) entry which is preliminary data.</text>
</comment>
<comment type="similarity">
    <text evidence="1">Belongs to the PRORSD1 family.</text>
</comment>
<proteinExistence type="inferred from homology"/>
<evidence type="ECO:0000313" key="4">
    <source>
        <dbReference type="EMBL" id="EEJ41113.1"/>
    </source>
</evidence>
<accession>C2ESI4</accession>
<dbReference type="PANTHER" id="PTHR31423:SF3">
    <property type="entry name" value="PROLYL-TRNA SYNTHETASE ASSOCIATED DOMAIN-CONTAINING PROTEIN 1-RELATED"/>
    <property type="match status" value="1"/>
</dbReference>
<dbReference type="SUPFAM" id="SSF55826">
    <property type="entry name" value="YbaK/ProRS associated domain"/>
    <property type="match status" value="1"/>
</dbReference>
<evidence type="ECO:0000259" key="3">
    <source>
        <dbReference type="Pfam" id="PF04073"/>
    </source>
</evidence>
<dbReference type="AlphaFoldDB" id="C2ESI4"/>
<name>C2ESI4_9LACO</name>
<sequence length="169" mass="19428">MVVIVMTEGTYEQVINELDRLGIKYGMVDHPAAETTEQADKYIEGHEGVRTKTMFLKGKKKHFYLVIMDDQKPMDFKEFQELTGAKRVSMARPDDLQEQLGSHAGVVSPFGLMNSEEHNIKVYFDQDMLAEDPILTFHPNVNTHTIFIKTTDLMKFIKEQGYDPEIIDL</sequence>
<dbReference type="GO" id="GO:0002161">
    <property type="term" value="F:aminoacyl-tRNA deacylase activity"/>
    <property type="evidence" value="ECO:0007669"/>
    <property type="project" value="InterPro"/>
</dbReference>
<dbReference type="InterPro" id="IPR040285">
    <property type="entry name" value="ProX/PRXD1"/>
</dbReference>
<dbReference type="Gene3D" id="3.90.960.10">
    <property type="entry name" value="YbaK/aminoacyl-tRNA synthetase-associated domain"/>
    <property type="match status" value="1"/>
</dbReference>
<reference evidence="4 5" key="1">
    <citation type="submission" date="2009-01" db="EMBL/GenBank/DDBJ databases">
        <authorList>
            <person name="Qin X."/>
            <person name="Bachman B."/>
            <person name="Battles P."/>
            <person name="Bell A."/>
            <person name="Bess C."/>
            <person name="Bickham C."/>
            <person name="Chaboub L."/>
            <person name="Chen D."/>
            <person name="Coyle M."/>
            <person name="Deiros D.R."/>
            <person name="Dinh H."/>
            <person name="Forbes L."/>
            <person name="Fowler G."/>
            <person name="Francisco L."/>
            <person name="Fu Q."/>
            <person name="Gubbala S."/>
            <person name="Hale W."/>
            <person name="Han Y."/>
            <person name="Hemphill L."/>
            <person name="Highlander S.K."/>
            <person name="Hirani K."/>
            <person name="Hogues M."/>
            <person name="Jackson L."/>
            <person name="Jakkamsetti A."/>
            <person name="Javaid M."/>
            <person name="Jiang H."/>
            <person name="Korchina V."/>
            <person name="Kovar C."/>
            <person name="Lara F."/>
            <person name="Lee S."/>
            <person name="Mata R."/>
            <person name="Mathew T."/>
            <person name="Moen C."/>
            <person name="Morales K."/>
            <person name="Munidasa M."/>
            <person name="Nazareth L."/>
            <person name="Ngo R."/>
            <person name="Nguyen L."/>
            <person name="Okwuonu G."/>
            <person name="Ongeri F."/>
            <person name="Patil S."/>
            <person name="Petrosino J."/>
            <person name="Pham C."/>
            <person name="Pham P."/>
            <person name="Pu L.-L."/>
            <person name="Puazo M."/>
            <person name="Raj R."/>
            <person name="Reid J."/>
            <person name="Rouhana J."/>
            <person name="Saada N."/>
            <person name="Shang Y."/>
            <person name="Simmons D."/>
            <person name="Thornton R."/>
            <person name="Warren J."/>
            <person name="Weissenberger G."/>
            <person name="Zhang J."/>
            <person name="Zhang L."/>
            <person name="Zhou C."/>
            <person name="Zhu D."/>
            <person name="Muzny D."/>
            <person name="Worley K."/>
            <person name="Gibbs R."/>
        </authorList>
    </citation>
    <scope>NUCLEOTIDE SEQUENCE [LARGE SCALE GENOMIC DNA]</scope>
    <source>
        <strain evidence="4 5">ATCC 49540</strain>
    </source>
</reference>
<dbReference type="Proteomes" id="UP000004483">
    <property type="component" value="Unassembled WGS sequence"/>
</dbReference>
<protein>
    <submittedName>
        <fullName evidence="4">YbaK/proline--tRNA ligase associated domain protein</fullName>
    </submittedName>
</protein>
<dbReference type="FunFam" id="3.90.960.10:FF:000005">
    <property type="entry name" value="Putative prolyl-tRNA synthetase"/>
    <property type="match status" value="1"/>
</dbReference>
<dbReference type="Pfam" id="PF04073">
    <property type="entry name" value="tRNA_edit"/>
    <property type="match status" value="1"/>
</dbReference>
<dbReference type="GO" id="GO:0006412">
    <property type="term" value="P:translation"/>
    <property type="evidence" value="ECO:0007669"/>
    <property type="project" value="UniProtKB-KW"/>
</dbReference>